<dbReference type="STRING" id="1332264.BW730_13430"/>
<dbReference type="GO" id="GO:0030976">
    <property type="term" value="F:thiamine pyrophosphate binding"/>
    <property type="evidence" value="ECO:0007669"/>
    <property type="project" value="TreeGrafter"/>
</dbReference>
<dbReference type="GO" id="GO:0030975">
    <property type="term" value="F:thiamine binding"/>
    <property type="evidence" value="ECO:0007669"/>
    <property type="project" value="TreeGrafter"/>
</dbReference>
<reference evidence="4" key="1">
    <citation type="submission" date="2017-02" db="EMBL/GenBank/DDBJ databases">
        <title>Tessaracoccus aquaemaris sp. nov., isolated from the intestine of a Korean rockfish, Sebastes schlegelii, in a marine aquaculture pond.</title>
        <authorList>
            <person name="Tak E.J."/>
            <person name="Bae J.-W."/>
        </authorList>
    </citation>
    <scope>NUCLEOTIDE SEQUENCE [LARGE SCALE GENOMIC DNA]</scope>
    <source>
        <strain evidence="4">NSG39</strain>
    </source>
</reference>
<dbReference type="PIRSF" id="PIRSF002825">
    <property type="entry name" value="CfbpA"/>
    <property type="match status" value="1"/>
</dbReference>
<evidence type="ECO:0000313" key="4">
    <source>
        <dbReference type="Proteomes" id="UP000188145"/>
    </source>
</evidence>
<dbReference type="InterPro" id="IPR026045">
    <property type="entry name" value="Ferric-bd"/>
</dbReference>
<evidence type="ECO:0000256" key="2">
    <source>
        <dbReference type="SAM" id="SignalP"/>
    </source>
</evidence>
<dbReference type="RefSeq" id="WP_077686687.1">
    <property type="nucleotide sequence ID" value="NZ_CP019606.1"/>
</dbReference>
<gene>
    <name evidence="3" type="ORF">BW730_13430</name>
</gene>
<dbReference type="PANTHER" id="PTHR30006:SF2">
    <property type="entry name" value="ABC TRANSPORTER SUBSTRATE-BINDING PROTEIN"/>
    <property type="match status" value="1"/>
</dbReference>
<feature type="signal peptide" evidence="2">
    <location>
        <begin position="1"/>
        <end position="20"/>
    </location>
</feature>
<evidence type="ECO:0000256" key="1">
    <source>
        <dbReference type="ARBA" id="ARBA00022729"/>
    </source>
</evidence>
<dbReference type="KEGG" id="tes:BW730_13430"/>
<proteinExistence type="predicted"/>
<evidence type="ECO:0000313" key="3">
    <source>
        <dbReference type="EMBL" id="AQP48355.1"/>
    </source>
</evidence>
<feature type="chain" id="PRO_5012365648" evidence="2">
    <location>
        <begin position="21"/>
        <end position="353"/>
    </location>
</feature>
<accession>A0A1Q2CQL3</accession>
<organism evidence="3 4">
    <name type="scientific">Tessaracoccus aquimaris</name>
    <dbReference type="NCBI Taxonomy" id="1332264"/>
    <lineage>
        <taxon>Bacteria</taxon>
        <taxon>Bacillati</taxon>
        <taxon>Actinomycetota</taxon>
        <taxon>Actinomycetes</taxon>
        <taxon>Propionibacteriales</taxon>
        <taxon>Propionibacteriaceae</taxon>
        <taxon>Tessaracoccus</taxon>
    </lineage>
</organism>
<dbReference type="SUPFAM" id="SSF53850">
    <property type="entry name" value="Periplasmic binding protein-like II"/>
    <property type="match status" value="1"/>
</dbReference>
<keyword evidence="4" id="KW-1185">Reference proteome</keyword>
<name>A0A1Q2CQL3_9ACTN</name>
<dbReference type="Proteomes" id="UP000188145">
    <property type="component" value="Chromosome"/>
</dbReference>
<sequence>MSFKKLIAAGTALAASLAFAACGGGGGDTAGGGSSDQPENMDLVLYSSMTENDLEVLQGLLEEKFPGISIEIVNGSAGELTTRIQSESGKPQGDMMWGGLDTADGDKHSAIFEHWLSDHEGDVQDQYKSPNGFYNVDHLSSVAFAVNNNLEKELGLSITSYEDLLDPKLKGKIVMADPTSSSSAWNNLSNIMAVYGNDSDEAWKMIRGLLENDIVIAGSSSAAFASVEDGEYVVGLTYEDGIASLLKSGAENIRLQYPDNGTSASAFSTAVIKGAPNAPLAKKVINYIMSPEGQQAFGEAVGTVRMTTKAEVKSEFLPVTSEVKWVERDVAWLTEHRDEIVEKWTDVFTEVNG</sequence>
<dbReference type="GO" id="GO:0030288">
    <property type="term" value="C:outer membrane-bounded periplasmic space"/>
    <property type="evidence" value="ECO:0007669"/>
    <property type="project" value="TreeGrafter"/>
</dbReference>
<dbReference type="Gene3D" id="3.40.190.10">
    <property type="entry name" value="Periplasmic binding protein-like II"/>
    <property type="match status" value="2"/>
</dbReference>
<dbReference type="GO" id="GO:0015888">
    <property type="term" value="P:thiamine transport"/>
    <property type="evidence" value="ECO:0007669"/>
    <property type="project" value="TreeGrafter"/>
</dbReference>
<keyword evidence="1 2" id="KW-0732">Signal</keyword>
<dbReference type="PROSITE" id="PS51257">
    <property type="entry name" value="PROKAR_LIPOPROTEIN"/>
    <property type="match status" value="1"/>
</dbReference>
<dbReference type="Pfam" id="PF13343">
    <property type="entry name" value="SBP_bac_6"/>
    <property type="match status" value="1"/>
</dbReference>
<dbReference type="EMBL" id="CP019606">
    <property type="protein sequence ID" value="AQP48355.1"/>
    <property type="molecule type" value="Genomic_DNA"/>
</dbReference>
<protein>
    <submittedName>
        <fullName evidence="3">ABC transporter substrate-binding protein</fullName>
    </submittedName>
</protein>
<dbReference type="AlphaFoldDB" id="A0A1Q2CQL3"/>
<dbReference type="PANTHER" id="PTHR30006">
    <property type="entry name" value="THIAMINE-BINDING PERIPLASMIC PROTEIN-RELATED"/>
    <property type="match status" value="1"/>
</dbReference>
<dbReference type="OrthoDB" id="5412681at2"/>